<feature type="region of interest" description="Disordered" evidence="7">
    <location>
        <begin position="1"/>
        <end position="83"/>
    </location>
</feature>
<proteinExistence type="inferred from homology"/>
<organism evidence="9 10">
    <name type="scientific">Paraburkholderia phenoliruptrix</name>
    <dbReference type="NCBI Taxonomy" id="252970"/>
    <lineage>
        <taxon>Bacteria</taxon>
        <taxon>Pseudomonadati</taxon>
        <taxon>Pseudomonadota</taxon>
        <taxon>Betaproteobacteria</taxon>
        <taxon>Burkholderiales</taxon>
        <taxon>Burkholderiaceae</taxon>
        <taxon>Paraburkholderia</taxon>
    </lineage>
</organism>
<comment type="catalytic activity">
    <reaction evidence="6">
        <text>L-tryptophan + O2 = indole-3-acetamide + CO2 + H2O</text>
        <dbReference type="Rhea" id="RHEA:16165"/>
        <dbReference type="ChEBI" id="CHEBI:15377"/>
        <dbReference type="ChEBI" id="CHEBI:15379"/>
        <dbReference type="ChEBI" id="CHEBI:16031"/>
        <dbReference type="ChEBI" id="CHEBI:16526"/>
        <dbReference type="ChEBI" id="CHEBI:57912"/>
        <dbReference type="EC" id="1.13.12.3"/>
    </reaction>
</comment>
<dbReference type="Gene3D" id="3.50.50.60">
    <property type="entry name" value="FAD/NAD(P)-binding domain"/>
    <property type="match status" value="1"/>
</dbReference>
<evidence type="ECO:0000256" key="3">
    <source>
        <dbReference type="ARBA" id="ARBA00012535"/>
    </source>
</evidence>
<dbReference type="GO" id="GO:0050361">
    <property type="term" value="F:tryptophan 2-monooxygenase activity"/>
    <property type="evidence" value="ECO:0007669"/>
    <property type="project" value="UniProtKB-EC"/>
</dbReference>
<dbReference type="EMBL" id="CADIKB010000006">
    <property type="protein sequence ID" value="CAB3671394.1"/>
    <property type="molecule type" value="Genomic_DNA"/>
</dbReference>
<evidence type="ECO:0000256" key="4">
    <source>
        <dbReference type="ARBA" id="ARBA00017871"/>
    </source>
</evidence>
<evidence type="ECO:0000313" key="9">
    <source>
        <dbReference type="EMBL" id="CAB3671394.1"/>
    </source>
</evidence>
<dbReference type="Proteomes" id="UP000494249">
    <property type="component" value="Unassembled WGS sequence"/>
</dbReference>
<dbReference type="GO" id="GO:0009851">
    <property type="term" value="P:auxin biosynthetic process"/>
    <property type="evidence" value="ECO:0007669"/>
    <property type="project" value="UniProtKB-KW"/>
</dbReference>
<dbReference type="PANTHER" id="PTHR10742:SF342">
    <property type="entry name" value="AMINE OXIDASE"/>
    <property type="match status" value="1"/>
</dbReference>
<feature type="compositionally biased region" description="Low complexity" evidence="7">
    <location>
        <begin position="56"/>
        <end position="66"/>
    </location>
</feature>
<comment type="similarity">
    <text evidence="2">Belongs to the tryptophan 2-monooxygenase family.</text>
</comment>
<protein>
    <recommendedName>
        <fullName evidence="4">Tryptophan 2-monooxygenase</fullName>
        <ecNumber evidence="3">1.13.12.3</ecNumber>
    </recommendedName>
</protein>
<feature type="compositionally biased region" description="Low complexity" evidence="7">
    <location>
        <begin position="23"/>
        <end position="32"/>
    </location>
</feature>
<evidence type="ECO:0000256" key="5">
    <source>
        <dbReference type="ARBA" id="ARBA00023070"/>
    </source>
</evidence>
<sequence>MPHIEPGSSASGNNSPLPPPGGIPAEPARPAATPQPLVPGMPPARARGTESSGEQPASAARSRNAPPASPADAPTPPARSAWPTGKAFMGEYLRSNGCGALSRNGELSTVGRALPPLTPQSVGRYFKEPAGDWPRDRNKLGPAVNKNLERLAGMEAGPQREQLQLETTLQWHALCEAEQGDVLETLGTQQAELLGDTTRQASHDLPRTPVRDWLEHTAVFMKPDVAGRLLSSCTPEGRQTLEMPMKAAGDDAELKALLKDRFADLRMTMPLDHMYDYTGFWWDNNRQIGTLPEGVAENIKVCVVGAGPAGIMAADALNRIGVKPVVLEQADHIGGRIASGRWEGDPTPYHPGGMRFHTTRGNFYWSIAEHYGLEHVPFPNSSSVPTSYIIGGKVYEAQPGEPPENATMRKVAEDVMRSMTEPLLAPIREARDAGDTARFRELCDEAKQKFDSHTFQSGLKALLKENGITWNKDEWRTFGATGIGVGGYSGYFSTGFLEEFRFLVDERLEDHVALVDGADAPLYKMIEDSEDLPEGTVSLAEQNAIQLNAEVQSIKKMDGKYHVTWLDKSSNETKTAQYDELFFAGGPREAVRLGLTGPQAGSEPLLPDDFAAAIKDARVVGATKMAVKIAADLLEDRELPGNVQADELFQQSYVVPARDGGAVVYPSYTLGDNSTKVAGMEGREQMDLFIRTLRDVASRDPDNPAHQKLANLADVVEQSRDGIAYTHWGLERHQWGAFKMDGPDQLDNTRTLYAALLRMSDGAIAIGEELTFEGGFASGALASATHGVQQFVRRQGGKLPPNSPYYQELL</sequence>
<dbReference type="InterPro" id="IPR036188">
    <property type="entry name" value="FAD/NAD-bd_sf"/>
</dbReference>
<dbReference type="PANTHER" id="PTHR10742">
    <property type="entry name" value="FLAVIN MONOAMINE OXIDASE"/>
    <property type="match status" value="1"/>
</dbReference>
<dbReference type="Pfam" id="PF01593">
    <property type="entry name" value="Amino_oxidase"/>
    <property type="match status" value="1"/>
</dbReference>
<dbReference type="AlphaFoldDB" id="A0A6J5AMK0"/>
<comment type="pathway">
    <text evidence="1">Plant hormone metabolism; auxin biosynthesis.</text>
</comment>
<dbReference type="GO" id="GO:0009063">
    <property type="term" value="P:amino acid catabolic process"/>
    <property type="evidence" value="ECO:0007669"/>
    <property type="project" value="TreeGrafter"/>
</dbReference>
<evidence type="ECO:0000256" key="2">
    <source>
        <dbReference type="ARBA" id="ARBA00005833"/>
    </source>
</evidence>
<accession>A0A6J5AMK0</accession>
<dbReference type="Gene3D" id="1.10.405.40">
    <property type="match status" value="1"/>
</dbReference>
<dbReference type="InterPro" id="IPR002937">
    <property type="entry name" value="Amino_oxidase"/>
</dbReference>
<evidence type="ECO:0000256" key="6">
    <source>
        <dbReference type="ARBA" id="ARBA00047321"/>
    </source>
</evidence>
<gene>
    <name evidence="9" type="ORF">LMG22037_01983</name>
</gene>
<keyword evidence="5" id="KW-0073">Auxin biosynthesis</keyword>
<evidence type="ECO:0000313" key="10">
    <source>
        <dbReference type="Proteomes" id="UP000494249"/>
    </source>
</evidence>
<feature type="compositionally biased region" description="Low complexity" evidence="7">
    <location>
        <begin position="1"/>
        <end position="15"/>
    </location>
</feature>
<feature type="domain" description="Amine oxidase" evidence="8">
    <location>
        <begin position="309"/>
        <end position="785"/>
    </location>
</feature>
<dbReference type="RefSeq" id="WP_035483644.1">
    <property type="nucleotide sequence ID" value="NZ_CADFGL010000007.1"/>
</dbReference>
<evidence type="ECO:0000259" key="8">
    <source>
        <dbReference type="Pfam" id="PF01593"/>
    </source>
</evidence>
<dbReference type="EC" id="1.13.12.3" evidence="3"/>
<dbReference type="InterPro" id="IPR050281">
    <property type="entry name" value="Flavin_monoamine_oxidase"/>
</dbReference>
<dbReference type="Gene3D" id="3.90.660.10">
    <property type="match status" value="1"/>
</dbReference>
<evidence type="ECO:0000256" key="1">
    <source>
        <dbReference type="ARBA" id="ARBA00004814"/>
    </source>
</evidence>
<feature type="compositionally biased region" description="Pro residues" evidence="7">
    <location>
        <begin position="67"/>
        <end position="77"/>
    </location>
</feature>
<name>A0A6J5AMK0_9BURK</name>
<evidence type="ECO:0000256" key="7">
    <source>
        <dbReference type="SAM" id="MobiDB-lite"/>
    </source>
</evidence>
<reference evidence="9 10" key="1">
    <citation type="submission" date="2020-04" db="EMBL/GenBank/DDBJ databases">
        <authorList>
            <person name="De Canck E."/>
        </authorList>
    </citation>
    <scope>NUCLEOTIDE SEQUENCE [LARGE SCALE GENOMIC DNA]</scope>
    <source>
        <strain evidence="9 10">LMG 22037</strain>
    </source>
</reference>
<dbReference type="SUPFAM" id="SSF51905">
    <property type="entry name" value="FAD/NAD(P)-binding domain"/>
    <property type="match status" value="1"/>
</dbReference>
<dbReference type="GO" id="GO:0001716">
    <property type="term" value="F:L-amino-acid oxidase activity"/>
    <property type="evidence" value="ECO:0007669"/>
    <property type="project" value="TreeGrafter"/>
</dbReference>